<accession>A0A9D4M3U2</accession>
<gene>
    <name evidence="2" type="ORF">DPMN_033457</name>
</gene>
<comment type="caution">
    <text evidence="2">The sequence shown here is derived from an EMBL/GenBank/DDBJ whole genome shotgun (WGS) entry which is preliminary data.</text>
</comment>
<reference evidence="2" key="2">
    <citation type="submission" date="2020-11" db="EMBL/GenBank/DDBJ databases">
        <authorList>
            <person name="McCartney M.A."/>
            <person name="Auch B."/>
            <person name="Kono T."/>
            <person name="Mallez S."/>
            <person name="Becker A."/>
            <person name="Gohl D.M."/>
            <person name="Silverstein K.A.T."/>
            <person name="Koren S."/>
            <person name="Bechman K.B."/>
            <person name="Herman A."/>
            <person name="Abrahante J.E."/>
            <person name="Garbe J."/>
        </authorList>
    </citation>
    <scope>NUCLEOTIDE SEQUENCE</scope>
    <source>
        <strain evidence="2">Duluth1</strain>
        <tissue evidence="2">Whole animal</tissue>
    </source>
</reference>
<evidence type="ECO:0000313" key="2">
    <source>
        <dbReference type="EMBL" id="KAH3870275.1"/>
    </source>
</evidence>
<protein>
    <submittedName>
        <fullName evidence="2">Uncharacterized protein</fullName>
    </submittedName>
</protein>
<dbReference type="EMBL" id="JAIWYP010000002">
    <property type="protein sequence ID" value="KAH3870275.1"/>
    <property type="molecule type" value="Genomic_DNA"/>
</dbReference>
<proteinExistence type="predicted"/>
<dbReference type="Proteomes" id="UP000828390">
    <property type="component" value="Unassembled WGS sequence"/>
</dbReference>
<evidence type="ECO:0000313" key="3">
    <source>
        <dbReference type="Proteomes" id="UP000828390"/>
    </source>
</evidence>
<name>A0A9D4M3U2_DREPO</name>
<evidence type="ECO:0000256" key="1">
    <source>
        <dbReference type="SAM" id="MobiDB-lite"/>
    </source>
</evidence>
<dbReference type="AlphaFoldDB" id="A0A9D4M3U2"/>
<feature type="region of interest" description="Disordered" evidence="1">
    <location>
        <begin position="1"/>
        <end position="28"/>
    </location>
</feature>
<reference evidence="2" key="1">
    <citation type="journal article" date="2019" name="bioRxiv">
        <title>The Genome of the Zebra Mussel, Dreissena polymorpha: A Resource for Invasive Species Research.</title>
        <authorList>
            <person name="McCartney M.A."/>
            <person name="Auch B."/>
            <person name="Kono T."/>
            <person name="Mallez S."/>
            <person name="Zhang Y."/>
            <person name="Obille A."/>
            <person name="Becker A."/>
            <person name="Abrahante J.E."/>
            <person name="Garbe J."/>
            <person name="Badalamenti J.P."/>
            <person name="Herman A."/>
            <person name="Mangelson H."/>
            <person name="Liachko I."/>
            <person name="Sullivan S."/>
            <person name="Sone E.D."/>
            <person name="Koren S."/>
            <person name="Silverstein K.A.T."/>
            <person name="Beckman K.B."/>
            <person name="Gohl D.M."/>
        </authorList>
    </citation>
    <scope>NUCLEOTIDE SEQUENCE</scope>
    <source>
        <strain evidence="2">Duluth1</strain>
        <tissue evidence="2">Whole animal</tissue>
    </source>
</reference>
<sequence length="55" mass="6123">MPGTSRSLRQRPTIRPLLPQSYPGPLDPYASVLPLDHCSHNPKFLTPLDPDSNMP</sequence>
<keyword evidence="3" id="KW-1185">Reference proteome</keyword>
<organism evidence="2 3">
    <name type="scientific">Dreissena polymorpha</name>
    <name type="common">Zebra mussel</name>
    <name type="synonym">Mytilus polymorpha</name>
    <dbReference type="NCBI Taxonomy" id="45954"/>
    <lineage>
        <taxon>Eukaryota</taxon>
        <taxon>Metazoa</taxon>
        <taxon>Spiralia</taxon>
        <taxon>Lophotrochozoa</taxon>
        <taxon>Mollusca</taxon>
        <taxon>Bivalvia</taxon>
        <taxon>Autobranchia</taxon>
        <taxon>Heteroconchia</taxon>
        <taxon>Euheterodonta</taxon>
        <taxon>Imparidentia</taxon>
        <taxon>Neoheterodontei</taxon>
        <taxon>Myida</taxon>
        <taxon>Dreissenoidea</taxon>
        <taxon>Dreissenidae</taxon>
        <taxon>Dreissena</taxon>
    </lineage>
</organism>